<evidence type="ECO:0000256" key="8">
    <source>
        <dbReference type="ARBA" id="ARBA00023242"/>
    </source>
</evidence>
<evidence type="ECO:0000256" key="5">
    <source>
        <dbReference type="ARBA" id="ARBA00023015"/>
    </source>
</evidence>
<evidence type="ECO:0000313" key="13">
    <source>
        <dbReference type="Proteomes" id="UP001454036"/>
    </source>
</evidence>
<dbReference type="PROSITE" id="PS51050">
    <property type="entry name" value="ZF_CW"/>
    <property type="match status" value="1"/>
</dbReference>
<dbReference type="EMBL" id="BAABME010000225">
    <property type="protein sequence ID" value="GAA0140865.1"/>
    <property type="molecule type" value="Genomic_DNA"/>
</dbReference>
<feature type="compositionally biased region" description="Polar residues" evidence="9">
    <location>
        <begin position="174"/>
        <end position="187"/>
    </location>
</feature>
<dbReference type="SMART" id="SM01019">
    <property type="entry name" value="B3"/>
    <property type="match status" value="1"/>
</dbReference>
<evidence type="ECO:0000256" key="2">
    <source>
        <dbReference type="ARBA" id="ARBA00022723"/>
    </source>
</evidence>
<proteinExistence type="predicted"/>
<feature type="compositionally biased region" description="Polar residues" evidence="9">
    <location>
        <begin position="805"/>
        <end position="820"/>
    </location>
</feature>
<name>A0AAV3NNE9_LITER</name>
<feature type="region of interest" description="Disordered" evidence="9">
    <location>
        <begin position="688"/>
        <end position="718"/>
    </location>
</feature>
<dbReference type="FunFam" id="2.40.330.10:FF:000006">
    <property type="entry name" value="B3 domain-containing transcription repressor VAL1"/>
    <property type="match status" value="1"/>
</dbReference>
<reference evidence="12 13" key="1">
    <citation type="submission" date="2024-01" db="EMBL/GenBank/DDBJ databases">
        <title>The complete chloroplast genome sequence of Lithospermum erythrorhizon: insights into the phylogenetic relationship among Boraginaceae species and the maternal lineages of purple gromwells.</title>
        <authorList>
            <person name="Okada T."/>
            <person name="Watanabe K."/>
        </authorList>
    </citation>
    <scope>NUCLEOTIDE SEQUENCE [LARGE SCALE GENOMIC DNA]</scope>
</reference>
<dbReference type="GO" id="GO:0005634">
    <property type="term" value="C:nucleus"/>
    <property type="evidence" value="ECO:0007669"/>
    <property type="project" value="UniProtKB-SubCell"/>
</dbReference>
<feature type="region of interest" description="Disordered" evidence="9">
    <location>
        <begin position="147"/>
        <end position="168"/>
    </location>
</feature>
<evidence type="ECO:0000256" key="9">
    <source>
        <dbReference type="SAM" id="MobiDB-lite"/>
    </source>
</evidence>
<dbReference type="PANTHER" id="PTHR46245:SF3">
    <property type="entry name" value="B3 DOMAIN-CONTAINING TRANSCRIPTION REPRESSOR VAL1"/>
    <property type="match status" value="1"/>
</dbReference>
<organism evidence="12 13">
    <name type="scientific">Lithospermum erythrorhizon</name>
    <name type="common">Purple gromwell</name>
    <name type="synonym">Lithospermum officinale var. erythrorhizon</name>
    <dbReference type="NCBI Taxonomy" id="34254"/>
    <lineage>
        <taxon>Eukaryota</taxon>
        <taxon>Viridiplantae</taxon>
        <taxon>Streptophyta</taxon>
        <taxon>Embryophyta</taxon>
        <taxon>Tracheophyta</taxon>
        <taxon>Spermatophyta</taxon>
        <taxon>Magnoliopsida</taxon>
        <taxon>eudicotyledons</taxon>
        <taxon>Gunneridae</taxon>
        <taxon>Pentapetalae</taxon>
        <taxon>asterids</taxon>
        <taxon>lamiids</taxon>
        <taxon>Boraginales</taxon>
        <taxon>Boraginaceae</taxon>
        <taxon>Boraginoideae</taxon>
        <taxon>Lithospermeae</taxon>
        <taxon>Lithospermum</taxon>
    </lineage>
</organism>
<keyword evidence="13" id="KW-1185">Reference proteome</keyword>
<dbReference type="SUPFAM" id="SSF101936">
    <property type="entry name" value="DNA-binding pseudobarrel domain"/>
    <property type="match status" value="1"/>
</dbReference>
<protein>
    <submittedName>
        <fullName evidence="12">Uncharacterized protein</fullName>
    </submittedName>
</protein>
<evidence type="ECO:0000256" key="6">
    <source>
        <dbReference type="ARBA" id="ARBA00023125"/>
    </source>
</evidence>
<dbReference type="InterPro" id="IPR011124">
    <property type="entry name" value="Znf_CW"/>
</dbReference>
<keyword evidence="4" id="KW-0862">Zinc</keyword>
<dbReference type="InterPro" id="IPR015300">
    <property type="entry name" value="DNA-bd_pseudobarrel_sf"/>
</dbReference>
<evidence type="ECO:0000256" key="7">
    <source>
        <dbReference type="ARBA" id="ARBA00023163"/>
    </source>
</evidence>
<sequence>MGLKICMNQACRVKTSSEWKKGWGLRSGGYATLCNNCGSAYEKLLFCRTFHMDDTGWRECTLCKKRIHCGCIASKSLYEYMDFGGICCSTCSKLSEAQTRRPSQFHDEHVGNGSVNGLGKVPIQLAQVVEENETLYQSEKDVKGITPKQLKQDHTATPVGEVSPSVPNVRKQALGSSSLTRPDQNNPKDGVKNMHESMAQPMLKFSLSTQFGNSISTQFFPNANEGPKQNRGSLSQQAQMTTHILPKPVKPTPSTSSEAMKASPPPPQARVARPPADGRGRHQLLPRYWPRITDQELQQISGHLNSTIVPLFEKILSASDAGRIGRLVLPKACAEAYFPHINNSDGIPIRVQDITGKEWTFQFRFWPNNNSRMYVLEGVTPCIQNMQLEAGDTVTFSRIEPGKKLVIGARKATNNDAQEIQMKSLTNGASSIEEVTFTAGNDHLPANGGKTSKENIQQQLITEKKTMRNIGSKNKRLLIHNEDAMELKVTWEEAQDLLRPCPTAKPNIILIEDLEIEEYDDPPVLGKKTIFSSRLSGEEEQWVQCDSCCKWRRLPVDILIPAKWSCSDNMWDSRRCSCSAPEDINVHPLDVLQRANEDAKRRKTTSENNLSVDCEPSGLDALATAAVLGYNMNELGETSTGTTTKHPRHRPGCSCIVCIQPPSGKGKHPQSCKCNVCLTVRRRFKTLMQRRKKRQSECEVDLTHEKDQESTQNVSETDASVGEALLQMNHPENDITPDDNQMDATETEASNGNLDLNSHPSREDELLAAAASMSLTNLVNATNLPLEMYLKQSSLGRLGPCLPSQVSGTSGHVCETTPSNIEGEKKG</sequence>
<dbReference type="Gene3D" id="2.40.330.10">
    <property type="entry name" value="DNA-binding pseudobarrel domain"/>
    <property type="match status" value="1"/>
</dbReference>
<dbReference type="GO" id="GO:0008270">
    <property type="term" value="F:zinc ion binding"/>
    <property type="evidence" value="ECO:0007669"/>
    <property type="project" value="UniProtKB-KW"/>
</dbReference>
<keyword evidence="8" id="KW-0539">Nucleus</keyword>
<dbReference type="Gene3D" id="3.30.40.100">
    <property type="match status" value="1"/>
</dbReference>
<comment type="caution">
    <text evidence="12">The sequence shown here is derived from an EMBL/GenBank/DDBJ whole genome shotgun (WGS) entry which is preliminary data.</text>
</comment>
<evidence type="ECO:0000256" key="4">
    <source>
        <dbReference type="ARBA" id="ARBA00022833"/>
    </source>
</evidence>
<dbReference type="Proteomes" id="UP001454036">
    <property type="component" value="Unassembled WGS sequence"/>
</dbReference>
<dbReference type="Pfam" id="PF02362">
    <property type="entry name" value="B3"/>
    <property type="match status" value="1"/>
</dbReference>
<dbReference type="InterPro" id="IPR003340">
    <property type="entry name" value="B3_DNA-bd"/>
</dbReference>
<evidence type="ECO:0000256" key="1">
    <source>
        <dbReference type="ARBA" id="ARBA00004123"/>
    </source>
</evidence>
<dbReference type="Pfam" id="PF25813">
    <property type="entry name" value="zf_VAL1_N"/>
    <property type="match status" value="1"/>
</dbReference>
<dbReference type="CDD" id="cd10017">
    <property type="entry name" value="B3_DNA"/>
    <property type="match status" value="1"/>
</dbReference>
<dbReference type="GO" id="GO:0003677">
    <property type="term" value="F:DNA binding"/>
    <property type="evidence" value="ECO:0007669"/>
    <property type="project" value="UniProtKB-KW"/>
</dbReference>
<feature type="domain" description="TF-B3" evidence="10">
    <location>
        <begin position="312"/>
        <end position="413"/>
    </location>
</feature>
<comment type="subcellular location">
    <subcellularLocation>
        <location evidence="1">Nucleus</location>
    </subcellularLocation>
</comment>
<dbReference type="InterPro" id="IPR057743">
    <property type="entry name" value="Zfn_VAL1-3_N"/>
</dbReference>
<keyword evidence="7" id="KW-0804">Transcription</keyword>
<dbReference type="PROSITE" id="PS50863">
    <property type="entry name" value="B3"/>
    <property type="match status" value="1"/>
</dbReference>
<evidence type="ECO:0000256" key="3">
    <source>
        <dbReference type="ARBA" id="ARBA00022771"/>
    </source>
</evidence>
<evidence type="ECO:0000313" key="12">
    <source>
        <dbReference type="EMBL" id="GAA0140865.1"/>
    </source>
</evidence>
<keyword evidence="3" id="KW-0863">Zinc-finger</keyword>
<dbReference type="AlphaFoldDB" id="A0AAV3NNE9"/>
<feature type="compositionally biased region" description="Polar residues" evidence="9">
    <location>
        <begin position="742"/>
        <end position="758"/>
    </location>
</feature>
<feature type="region of interest" description="Disordered" evidence="9">
    <location>
        <begin position="174"/>
        <end position="193"/>
    </location>
</feature>
<evidence type="ECO:0000259" key="10">
    <source>
        <dbReference type="PROSITE" id="PS50863"/>
    </source>
</evidence>
<gene>
    <name evidence="12" type="ORF">LIER_02137</name>
</gene>
<feature type="region of interest" description="Disordered" evidence="9">
    <location>
        <begin position="805"/>
        <end position="827"/>
    </location>
</feature>
<keyword evidence="5" id="KW-0805">Transcription regulation</keyword>
<feature type="compositionally biased region" description="Basic and acidic residues" evidence="9">
    <location>
        <begin position="695"/>
        <end position="709"/>
    </location>
</feature>
<feature type="region of interest" description="Disordered" evidence="9">
    <location>
        <begin position="730"/>
        <end position="758"/>
    </location>
</feature>
<feature type="region of interest" description="Disordered" evidence="9">
    <location>
        <begin position="216"/>
        <end position="281"/>
    </location>
</feature>
<keyword evidence="2" id="KW-0479">Metal-binding</keyword>
<dbReference type="PANTHER" id="PTHR46245">
    <property type="entry name" value="B3 DOMAIN-CONTAINING PROTEIN OS07G0563300"/>
    <property type="match status" value="1"/>
</dbReference>
<feature type="compositionally biased region" description="Polar residues" evidence="9">
    <location>
        <begin position="230"/>
        <end position="242"/>
    </location>
</feature>
<accession>A0AAV3NNE9</accession>
<feature type="domain" description="CW-type" evidence="11">
    <location>
        <begin position="536"/>
        <end position="586"/>
    </location>
</feature>
<dbReference type="Pfam" id="PF07496">
    <property type="entry name" value="zf-CW"/>
    <property type="match status" value="1"/>
</dbReference>
<dbReference type="GO" id="GO:0006355">
    <property type="term" value="P:regulation of DNA-templated transcription"/>
    <property type="evidence" value="ECO:0007669"/>
    <property type="project" value="UniProtKB-ARBA"/>
</dbReference>
<evidence type="ECO:0000259" key="11">
    <source>
        <dbReference type="PROSITE" id="PS51050"/>
    </source>
</evidence>
<keyword evidence="6" id="KW-0238">DNA-binding</keyword>